<evidence type="ECO:0000313" key="1">
    <source>
        <dbReference type="EMBL" id="ANU39382.1"/>
    </source>
</evidence>
<reference evidence="1 2" key="1">
    <citation type="submission" date="2016-07" db="EMBL/GenBank/DDBJ databases">
        <title>Genome sequencing of Vibrio scophthalmi strain VS-05, an isolated from Paralichthys olivaceus.</title>
        <authorList>
            <person name="Han H.-J."/>
        </authorList>
    </citation>
    <scope>NUCLEOTIDE SEQUENCE [LARGE SCALE GENOMIC DNA]</scope>
    <source>
        <strain evidence="1 2">VS-05</strain>
        <plasmid evidence="2">pvs127</plasmid>
    </source>
</reference>
<keyword evidence="2" id="KW-1185">Reference proteome</keyword>
<proteinExistence type="predicted"/>
<name>A0A1C7FHH8_9VIBR</name>
<gene>
    <name evidence="1" type="ORF">VSVS05_04347</name>
</gene>
<sequence length="92" mass="10929">MVYLHFTAEQQQLVQLVDEFGRRYPFTIEGDEQFLVQCYDYMDAFKRVMDSSTKVQMDYFLTQYEGFYRFANMMERLAEGIASGAITVPRDH</sequence>
<organism evidence="1 2">
    <name type="scientific">Vibrio scophthalmi</name>
    <dbReference type="NCBI Taxonomy" id="45658"/>
    <lineage>
        <taxon>Bacteria</taxon>
        <taxon>Pseudomonadati</taxon>
        <taxon>Pseudomonadota</taxon>
        <taxon>Gammaproteobacteria</taxon>
        <taxon>Vibrionales</taxon>
        <taxon>Vibrionaceae</taxon>
        <taxon>Vibrio</taxon>
    </lineage>
</organism>
<evidence type="ECO:0000313" key="2">
    <source>
        <dbReference type="Proteomes" id="UP000092528"/>
    </source>
</evidence>
<accession>A0A1C7FHH8</accession>
<dbReference type="Proteomes" id="UP000092528">
    <property type="component" value="Plasmid pVS127"/>
</dbReference>
<dbReference type="RefSeq" id="WP_065546869.1">
    <property type="nucleotide sequence ID" value="NZ_CP016416.1"/>
</dbReference>
<dbReference type="EMBL" id="CP016416">
    <property type="protein sequence ID" value="ANU39382.1"/>
    <property type="molecule type" value="Genomic_DNA"/>
</dbReference>
<dbReference type="AlphaFoldDB" id="A0A1C7FHH8"/>
<evidence type="ECO:0008006" key="3">
    <source>
        <dbReference type="Google" id="ProtNLM"/>
    </source>
</evidence>
<keyword evidence="1" id="KW-0614">Plasmid</keyword>
<geneLocation type="plasmid" evidence="2">
    <name>pvs127</name>
</geneLocation>
<protein>
    <recommendedName>
        <fullName evidence="3">Arylsulfatase regulatory protein</fullName>
    </recommendedName>
</protein>